<dbReference type="AlphaFoldDB" id="A0A1H1TVB4"/>
<organism evidence="10 11">
    <name type="scientific">Actinopolymorpha singaporensis</name>
    <dbReference type="NCBI Taxonomy" id="117157"/>
    <lineage>
        <taxon>Bacteria</taxon>
        <taxon>Bacillati</taxon>
        <taxon>Actinomycetota</taxon>
        <taxon>Actinomycetes</taxon>
        <taxon>Propionibacteriales</taxon>
        <taxon>Actinopolymorphaceae</taxon>
        <taxon>Actinopolymorpha</taxon>
    </lineage>
</organism>
<dbReference type="GO" id="GO:0005975">
    <property type="term" value="P:carbohydrate metabolic process"/>
    <property type="evidence" value="ECO:0007669"/>
    <property type="project" value="InterPro"/>
</dbReference>
<accession>A0A1H1TVB4</accession>
<dbReference type="InterPro" id="IPR003476">
    <property type="entry name" value="Glyco_hydro_42"/>
</dbReference>
<dbReference type="CDD" id="cd03143">
    <property type="entry name" value="A4_beta-galactosidase_middle_domain"/>
    <property type="match status" value="1"/>
</dbReference>
<comment type="similarity">
    <text evidence="2">Belongs to the glycosyl hydrolase 42 family.</text>
</comment>
<proteinExistence type="inferred from homology"/>
<dbReference type="SUPFAM" id="SSF52317">
    <property type="entry name" value="Class I glutamine amidotransferase-like"/>
    <property type="match status" value="1"/>
</dbReference>
<dbReference type="InterPro" id="IPR029062">
    <property type="entry name" value="Class_I_gatase-like"/>
</dbReference>
<evidence type="ECO:0000256" key="7">
    <source>
        <dbReference type="ARBA" id="ARBA00023295"/>
    </source>
</evidence>
<dbReference type="RefSeq" id="WP_172804972.1">
    <property type="nucleotide sequence ID" value="NZ_LT629732.1"/>
</dbReference>
<name>A0A1H1TVB4_9ACTN</name>
<dbReference type="Gene3D" id="3.40.50.880">
    <property type="match status" value="1"/>
</dbReference>
<dbReference type="GO" id="GO:0004565">
    <property type="term" value="F:beta-galactosidase activity"/>
    <property type="evidence" value="ECO:0007669"/>
    <property type="project" value="UniProtKB-EC"/>
</dbReference>
<comment type="catalytic activity">
    <reaction evidence="1">
        <text>Hydrolysis of terminal non-reducing beta-D-galactose residues in beta-D-galactosides.</text>
        <dbReference type="EC" id="3.2.1.23"/>
    </reaction>
</comment>
<evidence type="ECO:0000256" key="3">
    <source>
        <dbReference type="ARBA" id="ARBA00012756"/>
    </source>
</evidence>
<dbReference type="PANTHER" id="PTHR36447">
    <property type="entry name" value="BETA-GALACTOSIDASE GANA"/>
    <property type="match status" value="1"/>
</dbReference>
<dbReference type="GO" id="GO:0009341">
    <property type="term" value="C:beta-galactosidase complex"/>
    <property type="evidence" value="ECO:0007669"/>
    <property type="project" value="InterPro"/>
</dbReference>
<reference evidence="10 11" key="1">
    <citation type="submission" date="2016-10" db="EMBL/GenBank/DDBJ databases">
        <authorList>
            <person name="de Groot N.N."/>
        </authorList>
    </citation>
    <scope>NUCLEOTIDE SEQUENCE [LARGE SCALE GENOMIC DNA]</scope>
    <source>
        <strain evidence="10 11">DSM 22024</strain>
    </source>
</reference>
<dbReference type="Pfam" id="PF08532">
    <property type="entry name" value="Glyco_hydro_42M"/>
    <property type="match status" value="1"/>
</dbReference>
<dbReference type="GO" id="GO:0046872">
    <property type="term" value="F:metal ion binding"/>
    <property type="evidence" value="ECO:0007669"/>
    <property type="project" value="UniProtKB-KW"/>
</dbReference>
<keyword evidence="11" id="KW-1185">Reference proteome</keyword>
<dbReference type="Gene3D" id="3.20.20.80">
    <property type="entry name" value="Glycosidases"/>
    <property type="match status" value="1"/>
</dbReference>
<sequence length="711" mass="78380">MLSSAALPAFPYGAVYFRKTNPPCADWDRDYQTAADDGHNAFRHWFLWSAVEVTPGEFDWSDYDRQLDLAAENGIRTIVAEMMTSAPEWAFRSLAHARYVRRDGTPVRSGMSPSCAVGGFPGLCLDNADARERAGAFLTALVTRYRNHPGLGGYDIWNECGYAEDVCYCPATAAAFRSWLRERYGDLRTLGQAWGRYSYAEWDDIEPPRTVEPYADVLDWLEFRQDNAYRLMRWRADLIRALDPDHPVTAHGVAGSLTHAAPRGTDDWRAAAEVESYGLTWGSSRHGDEPWKQMHAMDLVRSASRGKPFWHAEAYAGPLWMQPQVVGKPRDEGRIASVEDVRYWNLASFACGASGLFYLRWRPLLDGPLFGAFGAYGMDGSRTPRSDMVSRLARWATAPEQEGLWRSRPVPAEVGIVYCPETQIFTYAQQRSTDFYARAVQGAYQGFLANNIQASFVHVDDVVSAAADAEGGETRIPSVLYLPYPVMLNRATTECLAAWVEAGGTLVTEGCPGYFADLGRVGTSQPGNGLDKLFGARETYVEFTPDLLDDLTFSIDGSTAHGGIFLQAYEPTTGTPVGWYADGRVAAVDHQIGAGRTRLVGTFPGAGFGRHHDQGTRSYFARLLEWAGVRQLVRVSESRVIARVHDGEGGRYLWLLNPGHEPVRVTATLAAHVPGSSGLSVRWGDPARVGLVDGRSVDATIGARDAVLCEV</sequence>
<gene>
    <name evidence="10" type="ORF">SAMN04489717_3357</name>
</gene>
<feature type="domain" description="Beta-galactosidase trimerisation" evidence="9">
    <location>
        <begin position="412"/>
        <end position="629"/>
    </location>
</feature>
<evidence type="ECO:0000313" key="11">
    <source>
        <dbReference type="Proteomes" id="UP000198983"/>
    </source>
</evidence>
<evidence type="ECO:0000259" key="9">
    <source>
        <dbReference type="Pfam" id="PF08532"/>
    </source>
</evidence>
<dbReference type="STRING" id="117157.SAMN04489717_3357"/>
<dbReference type="InterPro" id="IPR017853">
    <property type="entry name" value="GH"/>
</dbReference>
<protein>
    <recommendedName>
        <fullName evidence="3">beta-galactosidase</fullName>
        <ecNumber evidence="3">3.2.1.23</ecNumber>
    </recommendedName>
</protein>
<evidence type="ECO:0000256" key="6">
    <source>
        <dbReference type="ARBA" id="ARBA00022833"/>
    </source>
</evidence>
<keyword evidence="6" id="KW-0862">Zinc</keyword>
<dbReference type="SUPFAM" id="SSF51445">
    <property type="entry name" value="(Trans)glycosidases"/>
    <property type="match status" value="1"/>
</dbReference>
<evidence type="ECO:0000256" key="4">
    <source>
        <dbReference type="ARBA" id="ARBA00022723"/>
    </source>
</evidence>
<dbReference type="EMBL" id="LT629732">
    <property type="protein sequence ID" value="SDS64223.1"/>
    <property type="molecule type" value="Genomic_DNA"/>
</dbReference>
<evidence type="ECO:0000256" key="5">
    <source>
        <dbReference type="ARBA" id="ARBA00022801"/>
    </source>
</evidence>
<evidence type="ECO:0000256" key="2">
    <source>
        <dbReference type="ARBA" id="ARBA00005940"/>
    </source>
</evidence>
<feature type="domain" description="Glycoside hydrolase family 42 N-terminal" evidence="8">
    <location>
        <begin position="25"/>
        <end position="363"/>
    </location>
</feature>
<dbReference type="InterPro" id="IPR013738">
    <property type="entry name" value="Beta_galactosidase_Trimer"/>
</dbReference>
<evidence type="ECO:0000256" key="1">
    <source>
        <dbReference type="ARBA" id="ARBA00001412"/>
    </source>
</evidence>
<dbReference type="EC" id="3.2.1.23" evidence="3"/>
<keyword evidence="7" id="KW-0326">Glycosidase</keyword>
<evidence type="ECO:0000259" key="8">
    <source>
        <dbReference type="Pfam" id="PF02449"/>
    </source>
</evidence>
<keyword evidence="5" id="KW-0378">Hydrolase</keyword>
<dbReference type="Pfam" id="PF02449">
    <property type="entry name" value="Glyco_hydro_42"/>
    <property type="match status" value="1"/>
</dbReference>
<dbReference type="InterPro" id="IPR013529">
    <property type="entry name" value="Glyco_hydro_42_N"/>
</dbReference>
<evidence type="ECO:0000313" key="10">
    <source>
        <dbReference type="EMBL" id="SDS64223.1"/>
    </source>
</evidence>
<dbReference type="PANTHER" id="PTHR36447:SF2">
    <property type="entry name" value="BETA-GALACTOSIDASE YESZ"/>
    <property type="match status" value="1"/>
</dbReference>
<dbReference type="Proteomes" id="UP000198983">
    <property type="component" value="Chromosome I"/>
</dbReference>
<keyword evidence="4" id="KW-0479">Metal-binding</keyword>